<evidence type="ECO:0000313" key="2">
    <source>
        <dbReference type="Proteomes" id="UP001500523"/>
    </source>
</evidence>
<sequence length="109" mass="11427">MSARRDRPDTPDACVPLVRALLADAAAAGCVARAASATARDWASATFVGARHHVVIAVTGEGADDWTRHLPEADLPLWRHIVADLTIDAVVTAGEERHVTIAALTLVAA</sequence>
<dbReference type="RefSeq" id="WP_344693972.1">
    <property type="nucleotide sequence ID" value="NZ_BAABBF010000006.1"/>
</dbReference>
<evidence type="ECO:0000313" key="1">
    <source>
        <dbReference type="EMBL" id="GAA3717582.1"/>
    </source>
</evidence>
<organism evidence="1 2">
    <name type="scientific">Sphingomonas cynarae</name>
    <dbReference type="NCBI Taxonomy" id="930197"/>
    <lineage>
        <taxon>Bacteria</taxon>
        <taxon>Pseudomonadati</taxon>
        <taxon>Pseudomonadota</taxon>
        <taxon>Alphaproteobacteria</taxon>
        <taxon>Sphingomonadales</taxon>
        <taxon>Sphingomonadaceae</taxon>
        <taxon>Sphingomonas</taxon>
    </lineage>
</organism>
<accession>A0ABP7EIC3</accession>
<name>A0ABP7EIC3_9SPHN</name>
<dbReference type="EMBL" id="BAABBF010000006">
    <property type="protein sequence ID" value="GAA3717582.1"/>
    <property type="molecule type" value="Genomic_DNA"/>
</dbReference>
<keyword evidence="2" id="KW-1185">Reference proteome</keyword>
<gene>
    <name evidence="1" type="ORF">GCM10022268_27520</name>
</gene>
<proteinExistence type="predicted"/>
<reference evidence="2" key="1">
    <citation type="journal article" date="2019" name="Int. J. Syst. Evol. Microbiol.">
        <title>The Global Catalogue of Microorganisms (GCM) 10K type strain sequencing project: providing services to taxonomists for standard genome sequencing and annotation.</title>
        <authorList>
            <consortium name="The Broad Institute Genomics Platform"/>
            <consortium name="The Broad Institute Genome Sequencing Center for Infectious Disease"/>
            <person name="Wu L."/>
            <person name="Ma J."/>
        </authorList>
    </citation>
    <scope>NUCLEOTIDE SEQUENCE [LARGE SCALE GENOMIC DNA]</scope>
    <source>
        <strain evidence="2">JCM 17498</strain>
    </source>
</reference>
<protein>
    <submittedName>
        <fullName evidence="1">Uncharacterized protein</fullName>
    </submittedName>
</protein>
<dbReference type="Proteomes" id="UP001500523">
    <property type="component" value="Unassembled WGS sequence"/>
</dbReference>
<comment type="caution">
    <text evidence="1">The sequence shown here is derived from an EMBL/GenBank/DDBJ whole genome shotgun (WGS) entry which is preliminary data.</text>
</comment>